<gene>
    <name evidence="2" type="ORF">BFJ68_g18678</name>
</gene>
<feature type="compositionally biased region" description="Polar residues" evidence="1">
    <location>
        <begin position="35"/>
        <end position="44"/>
    </location>
</feature>
<evidence type="ECO:0000313" key="3">
    <source>
        <dbReference type="Proteomes" id="UP000285860"/>
    </source>
</evidence>
<accession>A0A420MAK8</accession>
<feature type="compositionally biased region" description="Polar residues" evidence="1">
    <location>
        <begin position="1"/>
        <end position="14"/>
    </location>
</feature>
<organism evidence="2 3">
    <name type="scientific">Fusarium oxysporum</name>
    <name type="common">Fusarium vascular wilt</name>
    <dbReference type="NCBI Taxonomy" id="5507"/>
    <lineage>
        <taxon>Eukaryota</taxon>
        <taxon>Fungi</taxon>
        <taxon>Dikarya</taxon>
        <taxon>Ascomycota</taxon>
        <taxon>Pezizomycotina</taxon>
        <taxon>Sordariomycetes</taxon>
        <taxon>Hypocreomycetidae</taxon>
        <taxon>Hypocreales</taxon>
        <taxon>Nectriaceae</taxon>
        <taxon>Fusarium</taxon>
        <taxon>Fusarium oxysporum species complex</taxon>
    </lineage>
</organism>
<name>A0A420MAK8_FUSOX</name>
<sequence length="44" mass="4678">MNLSITVSPATSQKPYDGLHEINGNEPPGPGSFMLTPSKSIHRA</sequence>
<evidence type="ECO:0000313" key="2">
    <source>
        <dbReference type="EMBL" id="RKK64666.1"/>
    </source>
</evidence>
<proteinExistence type="predicted"/>
<reference evidence="2 3" key="1">
    <citation type="journal article" date="2018" name="Sci. Rep.">
        <title>Characterisation of pathogen-specific regions and novel effector candidates in Fusarium oxysporum f. sp. cepae.</title>
        <authorList>
            <person name="Armitage A.D."/>
            <person name="Taylor A."/>
            <person name="Sobczyk M.K."/>
            <person name="Baxter L."/>
            <person name="Greenfield B.P."/>
            <person name="Bates H.J."/>
            <person name="Wilson F."/>
            <person name="Jackson A.C."/>
            <person name="Ott S."/>
            <person name="Harrison R.J."/>
            <person name="Clarkson J.P."/>
        </authorList>
    </citation>
    <scope>NUCLEOTIDE SEQUENCE [LARGE SCALE GENOMIC DNA]</scope>
    <source>
        <strain evidence="2 3">Fo_A28</strain>
    </source>
</reference>
<protein>
    <submittedName>
        <fullName evidence="2">Uncharacterized protein</fullName>
    </submittedName>
</protein>
<dbReference type="EMBL" id="MRCY01002346">
    <property type="protein sequence ID" value="RKK64666.1"/>
    <property type="molecule type" value="Genomic_DNA"/>
</dbReference>
<evidence type="ECO:0000256" key="1">
    <source>
        <dbReference type="SAM" id="MobiDB-lite"/>
    </source>
</evidence>
<dbReference type="Proteomes" id="UP000285860">
    <property type="component" value="Unassembled WGS sequence"/>
</dbReference>
<comment type="caution">
    <text evidence="2">The sequence shown here is derived from an EMBL/GenBank/DDBJ whole genome shotgun (WGS) entry which is preliminary data.</text>
</comment>
<feature type="region of interest" description="Disordered" evidence="1">
    <location>
        <begin position="1"/>
        <end position="44"/>
    </location>
</feature>
<dbReference type="AlphaFoldDB" id="A0A420MAK8"/>